<dbReference type="PANTHER" id="PTHR46352">
    <property type="entry name" value="PROTEIN SENSITIVE TO PROTON RHIZOTOXICITY 1"/>
    <property type="match status" value="1"/>
</dbReference>
<keyword evidence="6" id="KW-0805">Transcription regulation</keyword>
<proteinExistence type="predicted"/>
<gene>
    <name evidence="12" type="ORF">DEO72_LG6g3373</name>
</gene>
<organism evidence="12 13">
    <name type="scientific">Vigna unguiculata</name>
    <name type="common">Cowpea</name>
    <dbReference type="NCBI Taxonomy" id="3917"/>
    <lineage>
        <taxon>Eukaryota</taxon>
        <taxon>Viridiplantae</taxon>
        <taxon>Streptophyta</taxon>
        <taxon>Embryophyta</taxon>
        <taxon>Tracheophyta</taxon>
        <taxon>Spermatophyta</taxon>
        <taxon>Magnoliopsida</taxon>
        <taxon>eudicotyledons</taxon>
        <taxon>Gunneridae</taxon>
        <taxon>Pentapetalae</taxon>
        <taxon>rosids</taxon>
        <taxon>fabids</taxon>
        <taxon>Fabales</taxon>
        <taxon>Fabaceae</taxon>
        <taxon>Papilionoideae</taxon>
        <taxon>50 kb inversion clade</taxon>
        <taxon>NPAAA clade</taxon>
        <taxon>indigoferoid/millettioid clade</taxon>
        <taxon>Phaseoleae</taxon>
        <taxon>Vigna</taxon>
    </lineage>
</organism>
<dbReference type="SUPFAM" id="SSF57667">
    <property type="entry name" value="beta-beta-alpha zinc fingers"/>
    <property type="match status" value="1"/>
</dbReference>
<evidence type="ECO:0000256" key="4">
    <source>
        <dbReference type="ARBA" id="ARBA00022771"/>
    </source>
</evidence>
<evidence type="ECO:0000256" key="2">
    <source>
        <dbReference type="ARBA" id="ARBA00022723"/>
    </source>
</evidence>
<evidence type="ECO:0000256" key="6">
    <source>
        <dbReference type="ARBA" id="ARBA00023015"/>
    </source>
</evidence>
<dbReference type="PROSITE" id="PS50157">
    <property type="entry name" value="ZINC_FINGER_C2H2_2"/>
    <property type="match status" value="1"/>
</dbReference>
<dbReference type="Proteomes" id="UP000501690">
    <property type="component" value="Linkage Group LG6"/>
</dbReference>
<evidence type="ECO:0000256" key="9">
    <source>
        <dbReference type="PROSITE-ProRule" id="PRU00042"/>
    </source>
</evidence>
<dbReference type="PANTHER" id="PTHR46352:SF14">
    <property type="entry name" value="PROTEIN SENSITIVE TO PROTON RHIZOTOXICITY 2-LIKE"/>
    <property type="match status" value="1"/>
</dbReference>
<dbReference type="GO" id="GO:0008270">
    <property type="term" value="F:zinc ion binding"/>
    <property type="evidence" value="ECO:0007669"/>
    <property type="project" value="UniProtKB-KW"/>
</dbReference>
<dbReference type="Gramene" id="Vigun01g237200.1.v1.2">
    <property type="protein sequence ID" value="Vigun01g237200.1.v1.2.CDS.1"/>
    <property type="gene ID" value="Vigun01g237200.v1.2"/>
</dbReference>
<dbReference type="InterPro" id="IPR013087">
    <property type="entry name" value="Znf_C2H2_type"/>
</dbReference>
<keyword evidence="13" id="KW-1185">Reference proteome</keyword>
<keyword evidence="2" id="KW-0479">Metal-binding</keyword>
<keyword evidence="3" id="KW-0677">Repeat</keyword>
<feature type="region of interest" description="Disordered" evidence="10">
    <location>
        <begin position="94"/>
        <end position="130"/>
    </location>
</feature>
<evidence type="ECO:0000256" key="8">
    <source>
        <dbReference type="ARBA" id="ARBA00023242"/>
    </source>
</evidence>
<evidence type="ECO:0000256" key="5">
    <source>
        <dbReference type="ARBA" id="ARBA00022833"/>
    </source>
</evidence>
<evidence type="ECO:0000256" key="7">
    <source>
        <dbReference type="ARBA" id="ARBA00023163"/>
    </source>
</evidence>
<dbReference type="Pfam" id="PF23118">
    <property type="entry name" value="zf-C2H2_STOP2_C"/>
    <property type="match status" value="1"/>
</dbReference>
<evidence type="ECO:0000256" key="1">
    <source>
        <dbReference type="ARBA" id="ARBA00004123"/>
    </source>
</evidence>
<dbReference type="InterPro" id="IPR036236">
    <property type="entry name" value="Znf_C2H2_sf"/>
</dbReference>
<dbReference type="InterPro" id="IPR044300">
    <property type="entry name" value="STOP1/2"/>
</dbReference>
<evidence type="ECO:0000313" key="13">
    <source>
        <dbReference type="Proteomes" id="UP000501690"/>
    </source>
</evidence>
<name>A0A4D6MDX5_VIGUN</name>
<feature type="compositionally biased region" description="Basic and acidic residues" evidence="10">
    <location>
        <begin position="109"/>
        <end position="123"/>
    </location>
</feature>
<dbReference type="InterPro" id="IPR059161">
    <property type="entry name" value="Znf-C2H2_STOP1/2_3rd"/>
</dbReference>
<protein>
    <recommendedName>
        <fullName evidence="11">C2H2-type domain-containing protein</fullName>
    </recommendedName>
</protein>
<dbReference type="SMART" id="SM00355">
    <property type="entry name" value="ZnF_C2H2"/>
    <property type="match status" value="3"/>
</dbReference>
<reference evidence="12 13" key="1">
    <citation type="submission" date="2019-04" db="EMBL/GenBank/DDBJ databases">
        <title>An improved genome assembly and genetic linkage map for asparagus bean, Vigna unguiculata ssp. sesquipedialis.</title>
        <authorList>
            <person name="Xia Q."/>
            <person name="Zhang R."/>
            <person name="Dong Y."/>
        </authorList>
    </citation>
    <scope>NUCLEOTIDE SEQUENCE [LARGE SCALE GENOMIC DNA]</scope>
    <source>
        <tissue evidence="12">Leaf</tissue>
    </source>
</reference>
<dbReference type="EMBL" id="CP039350">
    <property type="protein sequence ID" value="QCD98651.1"/>
    <property type="molecule type" value="Genomic_DNA"/>
</dbReference>
<accession>A0A4D6MDX5</accession>
<evidence type="ECO:0000259" key="11">
    <source>
        <dbReference type="PROSITE" id="PS50157"/>
    </source>
</evidence>
<feature type="domain" description="C2H2-type" evidence="11">
    <location>
        <begin position="153"/>
        <end position="180"/>
    </location>
</feature>
<dbReference type="AlphaFoldDB" id="A0A4D6MDX5"/>
<evidence type="ECO:0000313" key="12">
    <source>
        <dbReference type="EMBL" id="QCD98651.1"/>
    </source>
</evidence>
<dbReference type="Gene3D" id="3.30.160.60">
    <property type="entry name" value="Classic Zinc Finger"/>
    <property type="match status" value="1"/>
</dbReference>
<comment type="subcellular location">
    <subcellularLocation>
        <location evidence="1">Nucleus</location>
    </subcellularLocation>
</comment>
<dbReference type="GO" id="GO:0010044">
    <property type="term" value="P:response to aluminum ion"/>
    <property type="evidence" value="ECO:0007669"/>
    <property type="project" value="InterPro"/>
</dbReference>
<evidence type="ECO:0000256" key="3">
    <source>
        <dbReference type="ARBA" id="ARBA00022737"/>
    </source>
</evidence>
<dbReference type="GO" id="GO:0010447">
    <property type="term" value="P:response to acidic pH"/>
    <property type="evidence" value="ECO:0007669"/>
    <property type="project" value="InterPro"/>
</dbReference>
<feature type="region of interest" description="Disordered" evidence="10">
    <location>
        <begin position="1"/>
        <end position="29"/>
    </location>
</feature>
<dbReference type="OrthoDB" id="8113227at2759"/>
<keyword evidence="7" id="KW-0804">Transcription</keyword>
<dbReference type="FunFam" id="3.30.160.60:FF:000100">
    <property type="entry name" value="Zinc finger 45-like"/>
    <property type="match status" value="1"/>
</dbReference>
<dbReference type="PROSITE" id="PS00028">
    <property type="entry name" value="ZINC_FINGER_C2H2_1"/>
    <property type="match status" value="1"/>
</dbReference>
<keyword evidence="5" id="KW-0862">Zinc</keyword>
<keyword evidence="8" id="KW-0539">Nucleus</keyword>
<sequence>MSNFNFNPNADPTLNFNDQDPNTTANPQLPLQNLSQVRTRIDSLQHFLSQSISTNTPLTTDQIAMVSTHIISSIHQIIVNGAALVTYSQHSTAAVTPDASSYPKPEPSATDKTKQLLDSKLEPPEDDDGVEDDVVDCEIVELDAVELLAEHIHFCEICGKGFRRDANLRMHMRAHGDQFKTPEALARPSETGAARRAMRFSCPFEGCNRNKLHRRFRPLKSVVCLKNHFKRSHCPKMYSCTRCHKKHFSVLSDLKSHAKHCGECRWKCTCGTTFSRKDKLFGHIALFEGHAPALACDEEDKGKQVAECDEENPMLTTESGFGLGNCFGDEELPEGFFDDFGSIDDYCLREVLGFPSN</sequence>
<dbReference type="Pfam" id="PF23115">
    <property type="entry name" value="zf-C2H2_STOP2_3rd"/>
    <property type="match status" value="1"/>
</dbReference>
<keyword evidence="4 9" id="KW-0863">Zinc-finger</keyword>
<evidence type="ECO:0000256" key="10">
    <source>
        <dbReference type="SAM" id="MobiDB-lite"/>
    </source>
</evidence>
<dbReference type="InterPro" id="IPR058196">
    <property type="entry name" value="zf-C2H2_STOP1/2_C"/>
</dbReference>